<dbReference type="Pfam" id="PF00072">
    <property type="entry name" value="Response_reg"/>
    <property type="match status" value="1"/>
</dbReference>
<dbReference type="HAMAP" id="MF_00099">
    <property type="entry name" value="CheB_chemtxs"/>
    <property type="match status" value="1"/>
</dbReference>
<dbReference type="SMART" id="SM00448">
    <property type="entry name" value="REC"/>
    <property type="match status" value="1"/>
</dbReference>
<dbReference type="InterPro" id="IPR000673">
    <property type="entry name" value="Sig_transdc_resp-reg_Me-estase"/>
</dbReference>
<dbReference type="SUPFAM" id="SSF52738">
    <property type="entry name" value="Methylesterase CheB, C-terminal domain"/>
    <property type="match status" value="1"/>
</dbReference>
<sequence length="358" mass="39273">MAIDKIKVLIIDDSAVVRQTLSMIIEDAKDIEVINTAPNPIIGEKKIAIKKPDVIILDIEMPQMDGLTFLKKLMSENPIPTIICSSKTEKGGQNAITAIELGAVEIIQKPKVGTKEFLQESKIEICDVIRAASHSKTRVKNQQKKMTVTPKLTADAILAKSKRPLSIDTTEKIAVVGASTGGTEALRIFLEMMPVNSPGIVIVQHMPEHFTKSFAQRLNSLCKIEVKEAENNDVVYPGRALIAPGNMHLLLKRQGSRYYVETKDGPLVCRHKPSVDVLFRSAARYSGPNTVGIIMTGMGDDGARGMREMKEAGAYNIAQDETSCVVFGMPKEAIKREAVDCILPLNKIAAELIRRTND</sequence>
<evidence type="ECO:0000256" key="2">
    <source>
        <dbReference type="ARBA" id="ARBA00022500"/>
    </source>
</evidence>
<dbReference type="InterPro" id="IPR011006">
    <property type="entry name" value="CheY-like_superfamily"/>
</dbReference>
<dbReference type="PIRSF" id="PIRSF000876">
    <property type="entry name" value="RR_chemtxs_CheB"/>
    <property type="match status" value="1"/>
</dbReference>
<accession>A0A5C1QMR6</accession>
<protein>
    <recommendedName>
        <fullName evidence="5">Protein-glutamate methylesterase/protein-glutamine glutaminase</fullName>
        <ecNumber evidence="5">3.1.1.61</ecNumber>
        <ecNumber evidence="5">3.5.1.44</ecNumber>
    </recommendedName>
</protein>
<dbReference type="PANTHER" id="PTHR42872:SF6">
    <property type="entry name" value="PROTEIN-GLUTAMATE METHYLESTERASE_PROTEIN-GLUTAMINE GLUTAMINASE"/>
    <property type="match status" value="1"/>
</dbReference>
<keyword evidence="2 5" id="KW-0145">Chemotaxis</keyword>
<feature type="domain" description="Response regulatory" evidence="8">
    <location>
        <begin position="7"/>
        <end position="124"/>
    </location>
</feature>
<comment type="PTM">
    <text evidence="5">Phosphorylated by CheA. Phosphorylation of the N-terminal regulatory domain activates the methylesterase activity.</text>
</comment>
<comment type="domain">
    <text evidence="5">Contains a C-terminal catalytic domain, and an N-terminal region which modulates catalytic activity.</text>
</comment>
<dbReference type="EC" id="3.1.1.61" evidence="5"/>
<dbReference type="Pfam" id="PF01339">
    <property type="entry name" value="CheB_methylest"/>
    <property type="match status" value="1"/>
</dbReference>
<comment type="catalytic activity">
    <reaction evidence="4 5">
        <text>[protein]-L-glutamate 5-O-methyl ester + H2O = L-glutamyl-[protein] + methanol + H(+)</text>
        <dbReference type="Rhea" id="RHEA:23236"/>
        <dbReference type="Rhea" id="RHEA-COMP:10208"/>
        <dbReference type="Rhea" id="RHEA-COMP:10311"/>
        <dbReference type="ChEBI" id="CHEBI:15377"/>
        <dbReference type="ChEBI" id="CHEBI:15378"/>
        <dbReference type="ChEBI" id="CHEBI:17790"/>
        <dbReference type="ChEBI" id="CHEBI:29973"/>
        <dbReference type="ChEBI" id="CHEBI:82795"/>
        <dbReference type="EC" id="3.1.1.61"/>
    </reaction>
</comment>
<feature type="modified residue" description="4-aspartylphosphate" evidence="5 7">
    <location>
        <position position="58"/>
    </location>
</feature>
<comment type="function">
    <text evidence="5">Involved in chemotaxis. Part of a chemotaxis signal transduction system that modulates chemotaxis in response to various stimuli. Catalyzes the demethylation of specific methylglutamate residues introduced into the chemoreceptors (methyl-accepting chemotaxis proteins or MCP) by CheR. Also mediates the irreversible deamidation of specific glutamine residues to glutamic acid.</text>
</comment>
<feature type="active site" evidence="5 6">
    <location>
        <position position="301"/>
    </location>
</feature>
<dbReference type="NCBIfam" id="NF009206">
    <property type="entry name" value="PRK12555.1"/>
    <property type="match status" value="1"/>
</dbReference>
<dbReference type="SUPFAM" id="SSF52172">
    <property type="entry name" value="CheY-like"/>
    <property type="match status" value="1"/>
</dbReference>
<dbReference type="CDD" id="cd17541">
    <property type="entry name" value="REC_CheB-like"/>
    <property type="match status" value="1"/>
</dbReference>
<keyword evidence="1 5" id="KW-0963">Cytoplasm</keyword>
<reference evidence="10 11" key="1">
    <citation type="submission" date="2019-02" db="EMBL/GenBank/DDBJ databases">
        <title>Complete Genome Sequence and Methylome Analysis of free living Spirochaetas.</title>
        <authorList>
            <person name="Fomenkov A."/>
            <person name="Dubinina G."/>
            <person name="Leshcheva N."/>
            <person name="Mikheeva N."/>
            <person name="Grabovich M."/>
            <person name="Vincze T."/>
            <person name="Roberts R.J."/>
        </authorList>
    </citation>
    <scope>NUCLEOTIDE SEQUENCE [LARGE SCALE GENOMIC DNA]</scope>
    <source>
        <strain evidence="10 11">K2</strain>
    </source>
</reference>
<dbReference type="GO" id="GO:0000156">
    <property type="term" value="F:phosphorelay response regulator activity"/>
    <property type="evidence" value="ECO:0007669"/>
    <property type="project" value="InterPro"/>
</dbReference>
<dbReference type="EC" id="3.5.1.44" evidence="5"/>
<dbReference type="GO" id="GO:0005737">
    <property type="term" value="C:cytoplasm"/>
    <property type="evidence" value="ECO:0007669"/>
    <property type="project" value="UniProtKB-SubCell"/>
</dbReference>
<dbReference type="Proteomes" id="UP000324209">
    <property type="component" value="Chromosome"/>
</dbReference>
<gene>
    <name evidence="5" type="primary">cheB</name>
    <name evidence="10" type="ORF">EXM22_05400</name>
</gene>
<comment type="subcellular location">
    <subcellularLocation>
        <location evidence="5">Cytoplasm</location>
    </subcellularLocation>
</comment>
<name>A0A5C1QMR6_9SPIO</name>
<evidence type="ECO:0000259" key="8">
    <source>
        <dbReference type="PROSITE" id="PS50110"/>
    </source>
</evidence>
<dbReference type="EMBL" id="CP036150">
    <property type="protein sequence ID" value="QEN07452.1"/>
    <property type="molecule type" value="Genomic_DNA"/>
</dbReference>
<organism evidence="10 11">
    <name type="scientific">Oceanispirochaeta crateris</name>
    <dbReference type="NCBI Taxonomy" id="2518645"/>
    <lineage>
        <taxon>Bacteria</taxon>
        <taxon>Pseudomonadati</taxon>
        <taxon>Spirochaetota</taxon>
        <taxon>Spirochaetia</taxon>
        <taxon>Spirochaetales</taxon>
        <taxon>Spirochaetaceae</taxon>
        <taxon>Oceanispirochaeta</taxon>
    </lineage>
</organism>
<dbReference type="GO" id="GO:0050568">
    <property type="term" value="F:protein-glutamine glutaminase activity"/>
    <property type="evidence" value="ECO:0007669"/>
    <property type="project" value="UniProtKB-UniRule"/>
</dbReference>
<dbReference type="InterPro" id="IPR008248">
    <property type="entry name" value="CheB-like"/>
</dbReference>
<dbReference type="GO" id="GO:0006935">
    <property type="term" value="P:chemotaxis"/>
    <property type="evidence" value="ECO:0007669"/>
    <property type="project" value="UniProtKB-UniRule"/>
</dbReference>
<feature type="active site" evidence="5 6">
    <location>
        <position position="205"/>
    </location>
</feature>
<keyword evidence="11" id="KW-1185">Reference proteome</keyword>
<evidence type="ECO:0000256" key="7">
    <source>
        <dbReference type="PROSITE-ProRule" id="PRU00169"/>
    </source>
</evidence>
<evidence type="ECO:0000313" key="10">
    <source>
        <dbReference type="EMBL" id="QEN07452.1"/>
    </source>
</evidence>
<evidence type="ECO:0000256" key="6">
    <source>
        <dbReference type="PROSITE-ProRule" id="PRU00050"/>
    </source>
</evidence>
<evidence type="ECO:0000313" key="11">
    <source>
        <dbReference type="Proteomes" id="UP000324209"/>
    </source>
</evidence>
<dbReference type="OrthoDB" id="9793421at2"/>
<evidence type="ECO:0000256" key="3">
    <source>
        <dbReference type="ARBA" id="ARBA00022801"/>
    </source>
</evidence>
<comment type="catalytic activity">
    <reaction evidence="5">
        <text>L-glutaminyl-[protein] + H2O = L-glutamyl-[protein] + NH4(+)</text>
        <dbReference type="Rhea" id="RHEA:16441"/>
        <dbReference type="Rhea" id="RHEA-COMP:10207"/>
        <dbReference type="Rhea" id="RHEA-COMP:10208"/>
        <dbReference type="ChEBI" id="CHEBI:15377"/>
        <dbReference type="ChEBI" id="CHEBI:28938"/>
        <dbReference type="ChEBI" id="CHEBI:29973"/>
        <dbReference type="ChEBI" id="CHEBI:30011"/>
        <dbReference type="EC" id="3.5.1.44"/>
    </reaction>
</comment>
<dbReference type="NCBIfam" id="NF001965">
    <property type="entry name" value="PRK00742.1"/>
    <property type="match status" value="1"/>
</dbReference>
<keyword evidence="5 7" id="KW-0597">Phosphoprotein</keyword>
<feature type="domain" description="CheB-type methylesterase" evidence="9">
    <location>
        <begin position="167"/>
        <end position="358"/>
    </location>
</feature>
<dbReference type="PROSITE" id="PS50122">
    <property type="entry name" value="CHEB"/>
    <property type="match status" value="1"/>
</dbReference>
<evidence type="ECO:0000259" key="9">
    <source>
        <dbReference type="PROSITE" id="PS50122"/>
    </source>
</evidence>
<proteinExistence type="inferred from homology"/>
<dbReference type="GO" id="GO:0008984">
    <property type="term" value="F:protein-glutamate methylesterase activity"/>
    <property type="evidence" value="ECO:0007669"/>
    <property type="project" value="UniProtKB-UniRule"/>
</dbReference>
<dbReference type="PANTHER" id="PTHR42872">
    <property type="entry name" value="PROTEIN-GLUTAMATE METHYLESTERASE/PROTEIN-GLUTAMINE GLUTAMINASE"/>
    <property type="match status" value="1"/>
</dbReference>
<dbReference type="Gene3D" id="3.40.50.180">
    <property type="entry name" value="Methylesterase CheB, C-terminal domain"/>
    <property type="match status" value="1"/>
</dbReference>
<dbReference type="AlphaFoldDB" id="A0A5C1QMR6"/>
<dbReference type="KEGG" id="ock:EXM22_05400"/>
<feature type="active site" evidence="5 6">
    <location>
        <position position="179"/>
    </location>
</feature>
<dbReference type="CDD" id="cd16432">
    <property type="entry name" value="CheB_Rec"/>
    <property type="match status" value="1"/>
</dbReference>
<dbReference type="RefSeq" id="WP_149485532.1">
    <property type="nucleotide sequence ID" value="NZ_CP036150.1"/>
</dbReference>
<evidence type="ECO:0000256" key="4">
    <source>
        <dbReference type="ARBA" id="ARBA00048267"/>
    </source>
</evidence>
<evidence type="ECO:0000256" key="1">
    <source>
        <dbReference type="ARBA" id="ARBA00022490"/>
    </source>
</evidence>
<comment type="similarity">
    <text evidence="5">Belongs to the CheB family.</text>
</comment>
<keyword evidence="3 5" id="KW-0378">Hydrolase</keyword>
<dbReference type="Gene3D" id="3.40.50.2300">
    <property type="match status" value="1"/>
</dbReference>
<dbReference type="InterPro" id="IPR035909">
    <property type="entry name" value="CheB_C"/>
</dbReference>
<dbReference type="InterPro" id="IPR001789">
    <property type="entry name" value="Sig_transdc_resp-reg_receiver"/>
</dbReference>
<evidence type="ECO:0000256" key="5">
    <source>
        <dbReference type="HAMAP-Rule" id="MF_00099"/>
    </source>
</evidence>
<dbReference type="PROSITE" id="PS50110">
    <property type="entry name" value="RESPONSE_REGULATORY"/>
    <property type="match status" value="1"/>
</dbReference>